<reference evidence="2 3" key="1">
    <citation type="submission" date="2013-02" db="EMBL/GenBank/DDBJ databases">
        <authorList>
            <person name="Fiebig A."/>
            <person name="Goeker M."/>
            <person name="Klenk H.-P.P."/>
        </authorList>
    </citation>
    <scope>NUCLEOTIDE SEQUENCE [LARGE SCALE GENOMIC DNA]</scope>
    <source>
        <strain evidence="2 3">DSM 19309</strain>
    </source>
</reference>
<dbReference type="Proteomes" id="UP000019666">
    <property type="component" value="Unassembled WGS sequence"/>
</dbReference>
<feature type="region of interest" description="Disordered" evidence="1">
    <location>
        <begin position="45"/>
        <end position="70"/>
    </location>
</feature>
<name>A0A017HU45_9RHOB</name>
<organism evidence="2 3">
    <name type="scientific">Rubellimicrobium mesophilum DSM 19309</name>
    <dbReference type="NCBI Taxonomy" id="442562"/>
    <lineage>
        <taxon>Bacteria</taxon>
        <taxon>Pseudomonadati</taxon>
        <taxon>Pseudomonadota</taxon>
        <taxon>Alphaproteobacteria</taxon>
        <taxon>Rhodobacterales</taxon>
        <taxon>Roseobacteraceae</taxon>
        <taxon>Rubellimicrobium</taxon>
    </lineage>
</organism>
<feature type="compositionally biased region" description="Basic and acidic residues" evidence="1">
    <location>
        <begin position="54"/>
        <end position="63"/>
    </location>
</feature>
<accession>A0A017HU45</accession>
<proteinExistence type="predicted"/>
<evidence type="ECO:0000256" key="1">
    <source>
        <dbReference type="SAM" id="MobiDB-lite"/>
    </source>
</evidence>
<dbReference type="AlphaFoldDB" id="A0A017HU45"/>
<gene>
    <name evidence="2" type="ORF">Rumeso_00633</name>
</gene>
<evidence type="ECO:0000313" key="2">
    <source>
        <dbReference type="EMBL" id="EYD77906.1"/>
    </source>
</evidence>
<evidence type="ECO:0000313" key="3">
    <source>
        <dbReference type="Proteomes" id="UP000019666"/>
    </source>
</evidence>
<protein>
    <submittedName>
        <fullName evidence="2">Uncharacterized protein</fullName>
    </submittedName>
</protein>
<sequence>MVGLNDLVSDIAAGAAEQSVGLHQISVAITRIDSIAQEDVLQGSEAVGPLPAGPRDRRPREIRPPVLRAA</sequence>
<dbReference type="STRING" id="442562.Rumeso_00633"/>
<comment type="caution">
    <text evidence="2">The sequence shown here is derived from an EMBL/GenBank/DDBJ whole genome shotgun (WGS) entry which is preliminary data.</text>
</comment>
<dbReference type="HOGENOM" id="CLU_2755375_0_0_5"/>
<keyword evidence="3" id="KW-1185">Reference proteome</keyword>
<dbReference type="EMBL" id="AOSK01000021">
    <property type="protein sequence ID" value="EYD77906.1"/>
    <property type="molecule type" value="Genomic_DNA"/>
</dbReference>